<dbReference type="Pfam" id="PF01774">
    <property type="entry name" value="UreD"/>
    <property type="match status" value="1"/>
</dbReference>
<keyword evidence="3" id="KW-0996">Nickel insertion</keyword>
<gene>
    <name evidence="3" type="primary">ureD</name>
    <name evidence="4" type="ORF">J2S73_002233</name>
</gene>
<dbReference type="GO" id="GO:0016151">
    <property type="term" value="F:nickel cation binding"/>
    <property type="evidence" value="ECO:0007669"/>
    <property type="project" value="UniProtKB-UniRule"/>
</dbReference>
<dbReference type="InterPro" id="IPR002669">
    <property type="entry name" value="UreD"/>
</dbReference>
<keyword evidence="2 3" id="KW-0143">Chaperone</keyword>
<comment type="caution">
    <text evidence="4">The sequence shown here is derived from an EMBL/GenBank/DDBJ whole genome shotgun (WGS) entry which is preliminary data.</text>
</comment>
<comment type="subunit">
    <text evidence="3">UreD, UreF and UreG form a complex that acts as a GTP-hydrolysis-dependent molecular chaperone, activating the urease apoprotein by helping to assemble the nickel containing metallocenter of UreC. The UreE protein probably delivers the nickel.</text>
</comment>
<comment type="function">
    <text evidence="3">Required for maturation of urease via the functional incorporation of the urease nickel metallocenter.</text>
</comment>
<keyword evidence="3" id="KW-0963">Cytoplasm</keyword>
<dbReference type="GO" id="GO:0005737">
    <property type="term" value="C:cytoplasm"/>
    <property type="evidence" value="ECO:0007669"/>
    <property type="project" value="UniProtKB-SubCell"/>
</dbReference>
<accession>A0AAE4AS28</accession>
<evidence type="ECO:0000256" key="1">
    <source>
        <dbReference type="ARBA" id="ARBA00007177"/>
    </source>
</evidence>
<dbReference type="EMBL" id="JAUSUL010000002">
    <property type="protein sequence ID" value="MDQ0315776.1"/>
    <property type="molecule type" value="Genomic_DNA"/>
</dbReference>
<organism evidence="4 5">
    <name type="scientific">Amorphus orientalis</name>
    <dbReference type="NCBI Taxonomy" id="649198"/>
    <lineage>
        <taxon>Bacteria</taxon>
        <taxon>Pseudomonadati</taxon>
        <taxon>Pseudomonadota</taxon>
        <taxon>Alphaproteobacteria</taxon>
        <taxon>Hyphomicrobiales</taxon>
        <taxon>Amorphaceae</taxon>
        <taxon>Amorphus</taxon>
    </lineage>
</organism>
<evidence type="ECO:0000313" key="5">
    <source>
        <dbReference type="Proteomes" id="UP001229244"/>
    </source>
</evidence>
<evidence type="ECO:0000256" key="2">
    <source>
        <dbReference type="ARBA" id="ARBA00023186"/>
    </source>
</evidence>
<keyword evidence="5" id="KW-1185">Reference proteome</keyword>
<reference evidence="4" key="1">
    <citation type="submission" date="2023-07" db="EMBL/GenBank/DDBJ databases">
        <title>Genomic Encyclopedia of Type Strains, Phase IV (KMG-IV): sequencing the most valuable type-strain genomes for metagenomic binning, comparative biology and taxonomic classification.</title>
        <authorList>
            <person name="Goeker M."/>
        </authorList>
    </citation>
    <scope>NUCLEOTIDE SEQUENCE</scope>
    <source>
        <strain evidence="4">DSM 21202</strain>
    </source>
</reference>
<dbReference type="AlphaFoldDB" id="A0AAE4AS28"/>
<proteinExistence type="inferred from homology"/>
<dbReference type="PANTHER" id="PTHR33643">
    <property type="entry name" value="UREASE ACCESSORY PROTEIN D"/>
    <property type="match status" value="1"/>
</dbReference>
<protein>
    <recommendedName>
        <fullName evidence="3">Urease accessory protein UreD</fullName>
    </recommendedName>
</protein>
<comment type="similarity">
    <text evidence="1 3">Belongs to the UreD family.</text>
</comment>
<evidence type="ECO:0000313" key="4">
    <source>
        <dbReference type="EMBL" id="MDQ0315776.1"/>
    </source>
</evidence>
<evidence type="ECO:0000256" key="3">
    <source>
        <dbReference type="HAMAP-Rule" id="MF_01384"/>
    </source>
</evidence>
<name>A0AAE4AS28_9HYPH</name>
<dbReference type="HAMAP" id="MF_01384">
    <property type="entry name" value="UreD"/>
    <property type="match status" value="1"/>
</dbReference>
<dbReference type="Proteomes" id="UP001229244">
    <property type="component" value="Unassembled WGS sequence"/>
</dbReference>
<sequence length="284" mass="30100">MTAAPPHRFATQEASRALDLTFRRQRGRTRLGEQRVRYPFHITRPFHFDTAVAPGLATLYLQSASGGYYRGERLLARVRAEPGAEVCVTTQASTIVHHARGTATVADTRIEAEAGSVVFHMPDPLILLPGADLLTTLTVRRAPDAAAVVSEAFLAHDPDGEGQPFARLDNEIRIETPDGVPEAIDRMVVDVDGLSVARRLGGTIAAGGVLIVGPQAAAADPLAVEAGLGPIDGARLAVSRLPFDCGLTVRIAAGSGRELTAALDASFAAAFRLIYGGEPARRRK</sequence>
<dbReference type="PANTHER" id="PTHR33643:SF1">
    <property type="entry name" value="UREASE ACCESSORY PROTEIN D"/>
    <property type="match status" value="1"/>
</dbReference>
<comment type="subcellular location">
    <subcellularLocation>
        <location evidence="3">Cytoplasm</location>
    </subcellularLocation>
</comment>
<dbReference type="RefSeq" id="WP_306885605.1">
    <property type="nucleotide sequence ID" value="NZ_JAUSUL010000002.1"/>
</dbReference>